<feature type="transmembrane region" description="Helical" evidence="7">
    <location>
        <begin position="240"/>
        <end position="259"/>
    </location>
</feature>
<proteinExistence type="inferred from homology"/>
<feature type="transmembrane region" description="Helical" evidence="7">
    <location>
        <begin position="136"/>
        <end position="157"/>
    </location>
</feature>
<keyword evidence="4 7" id="KW-0812">Transmembrane</keyword>
<organism evidence="9 10">
    <name type="scientific">Oceanobacillus luteolus</name>
    <dbReference type="NCBI Taxonomy" id="1274358"/>
    <lineage>
        <taxon>Bacteria</taxon>
        <taxon>Bacillati</taxon>
        <taxon>Bacillota</taxon>
        <taxon>Bacilli</taxon>
        <taxon>Bacillales</taxon>
        <taxon>Bacillaceae</taxon>
        <taxon>Oceanobacillus</taxon>
    </lineage>
</organism>
<dbReference type="Pfam" id="PF00528">
    <property type="entry name" value="BPD_transp_1"/>
    <property type="match status" value="1"/>
</dbReference>
<evidence type="ECO:0000256" key="1">
    <source>
        <dbReference type="ARBA" id="ARBA00004651"/>
    </source>
</evidence>
<keyword evidence="10" id="KW-1185">Reference proteome</keyword>
<keyword evidence="2 7" id="KW-0813">Transport</keyword>
<dbReference type="PANTHER" id="PTHR30193">
    <property type="entry name" value="ABC TRANSPORTER PERMEASE PROTEIN"/>
    <property type="match status" value="1"/>
</dbReference>
<dbReference type="PANTHER" id="PTHR30193:SF37">
    <property type="entry name" value="INNER MEMBRANE ABC TRANSPORTER PERMEASE PROTEIN YCJO"/>
    <property type="match status" value="1"/>
</dbReference>
<dbReference type="CDD" id="cd06261">
    <property type="entry name" value="TM_PBP2"/>
    <property type="match status" value="1"/>
</dbReference>
<dbReference type="PROSITE" id="PS50928">
    <property type="entry name" value="ABC_TM1"/>
    <property type="match status" value="1"/>
</dbReference>
<dbReference type="Proteomes" id="UP001597221">
    <property type="component" value="Unassembled WGS sequence"/>
</dbReference>
<evidence type="ECO:0000256" key="3">
    <source>
        <dbReference type="ARBA" id="ARBA00022475"/>
    </source>
</evidence>
<name>A0ABW4HMP2_9BACI</name>
<feature type="transmembrane region" description="Helical" evidence="7">
    <location>
        <begin position="187"/>
        <end position="208"/>
    </location>
</feature>
<comment type="similarity">
    <text evidence="7">Belongs to the binding-protein-dependent transport system permease family.</text>
</comment>
<sequence>MINKVRHDVEGFEFERRKNRKEPPPVKKRKRAKSFLNSKQVVPYVFVSPFIISFLILTLYPTIQAFVMSFQRILPGQVTFIGFQNYERIFNPAFFKALANTTIYTVATVAILVLVPMILATLLDSKLVRFKTIFRSALFIPSLTSVVVAGIIFRLFFAESGGSIANQIVGVFGIDPISWQYTGWSGMLLMVLIASWRWMGVNVLYFLAGLQNISKELYESADIDGANVFQKFRYITLPSLKPIIIFVTTISIIGGFRVFEESYVLWQGNSPGNIGLTLVGYLYEQGIQQNDMGFGAAIGVIVLLIIFIVSILYLLITGGFKRGDE</sequence>
<evidence type="ECO:0000256" key="7">
    <source>
        <dbReference type="RuleBase" id="RU363032"/>
    </source>
</evidence>
<feature type="domain" description="ABC transmembrane type-1" evidence="8">
    <location>
        <begin position="98"/>
        <end position="313"/>
    </location>
</feature>
<dbReference type="Gene3D" id="1.10.3720.10">
    <property type="entry name" value="MetI-like"/>
    <property type="match status" value="1"/>
</dbReference>
<evidence type="ECO:0000256" key="2">
    <source>
        <dbReference type="ARBA" id="ARBA00022448"/>
    </source>
</evidence>
<comment type="subcellular location">
    <subcellularLocation>
        <location evidence="1 7">Cell membrane</location>
        <topology evidence="1 7">Multi-pass membrane protein</topology>
    </subcellularLocation>
</comment>
<keyword evidence="6 7" id="KW-0472">Membrane</keyword>
<feature type="transmembrane region" description="Helical" evidence="7">
    <location>
        <begin position="103"/>
        <end position="124"/>
    </location>
</feature>
<evidence type="ECO:0000313" key="9">
    <source>
        <dbReference type="EMBL" id="MFD1606878.1"/>
    </source>
</evidence>
<gene>
    <name evidence="9" type="ORF">ACFSBH_04350</name>
</gene>
<comment type="caution">
    <text evidence="9">The sequence shown here is derived from an EMBL/GenBank/DDBJ whole genome shotgun (WGS) entry which is preliminary data.</text>
</comment>
<dbReference type="InterPro" id="IPR035906">
    <property type="entry name" value="MetI-like_sf"/>
</dbReference>
<reference evidence="10" key="1">
    <citation type="journal article" date="2019" name="Int. J. Syst. Evol. Microbiol.">
        <title>The Global Catalogue of Microorganisms (GCM) 10K type strain sequencing project: providing services to taxonomists for standard genome sequencing and annotation.</title>
        <authorList>
            <consortium name="The Broad Institute Genomics Platform"/>
            <consortium name="The Broad Institute Genome Sequencing Center for Infectious Disease"/>
            <person name="Wu L."/>
            <person name="Ma J."/>
        </authorList>
    </citation>
    <scope>NUCLEOTIDE SEQUENCE [LARGE SCALE GENOMIC DNA]</scope>
    <source>
        <strain evidence="10">CGMCC 1.12376</strain>
    </source>
</reference>
<evidence type="ECO:0000256" key="4">
    <source>
        <dbReference type="ARBA" id="ARBA00022692"/>
    </source>
</evidence>
<dbReference type="InterPro" id="IPR000515">
    <property type="entry name" value="MetI-like"/>
</dbReference>
<dbReference type="RefSeq" id="WP_251512722.1">
    <property type="nucleotide sequence ID" value="NZ_JAMBON010000007.1"/>
</dbReference>
<dbReference type="InterPro" id="IPR051393">
    <property type="entry name" value="ABC_transporter_permease"/>
</dbReference>
<evidence type="ECO:0000313" key="10">
    <source>
        <dbReference type="Proteomes" id="UP001597221"/>
    </source>
</evidence>
<evidence type="ECO:0000256" key="6">
    <source>
        <dbReference type="ARBA" id="ARBA00023136"/>
    </source>
</evidence>
<accession>A0ABW4HMP2</accession>
<evidence type="ECO:0000259" key="8">
    <source>
        <dbReference type="PROSITE" id="PS50928"/>
    </source>
</evidence>
<feature type="transmembrane region" description="Helical" evidence="7">
    <location>
        <begin position="41"/>
        <end position="60"/>
    </location>
</feature>
<keyword evidence="5 7" id="KW-1133">Transmembrane helix</keyword>
<dbReference type="EMBL" id="JBHUDE010000017">
    <property type="protein sequence ID" value="MFD1606878.1"/>
    <property type="molecule type" value="Genomic_DNA"/>
</dbReference>
<dbReference type="SUPFAM" id="SSF161098">
    <property type="entry name" value="MetI-like"/>
    <property type="match status" value="1"/>
</dbReference>
<feature type="transmembrane region" description="Helical" evidence="7">
    <location>
        <begin position="292"/>
        <end position="316"/>
    </location>
</feature>
<evidence type="ECO:0000256" key="5">
    <source>
        <dbReference type="ARBA" id="ARBA00022989"/>
    </source>
</evidence>
<protein>
    <submittedName>
        <fullName evidence="9">Carbohydrate ABC transporter permease</fullName>
    </submittedName>
</protein>
<keyword evidence="3" id="KW-1003">Cell membrane</keyword>